<dbReference type="Gene3D" id="3.40.50.2000">
    <property type="entry name" value="Glycogen Phosphorylase B"/>
    <property type="match status" value="2"/>
</dbReference>
<dbReference type="Pfam" id="PF13692">
    <property type="entry name" value="Glyco_trans_1_4"/>
    <property type="match status" value="1"/>
</dbReference>
<accession>A0ABZ1MAE6</accession>
<sequence>MAGGGPVVAAGAMALPHLVQPGRDGCLFPPGDVRALAERLMELPDDPAARRRRGEADPGIVSDHDIHRTLATFAALYVHAAGHPAALTALPLPLPTSAMESEHDEYAARSGRR</sequence>
<gene>
    <name evidence="1" type="ORF">OHU35_02045</name>
</gene>
<evidence type="ECO:0000313" key="2">
    <source>
        <dbReference type="Proteomes" id="UP001621512"/>
    </source>
</evidence>
<name>A0ABZ1MAE6_STREF</name>
<dbReference type="Proteomes" id="UP001621512">
    <property type="component" value="Chromosome"/>
</dbReference>
<dbReference type="RefSeq" id="WP_405504346.1">
    <property type="nucleotide sequence ID" value="NZ_CP108341.1"/>
</dbReference>
<protein>
    <submittedName>
        <fullName evidence="1">Uncharacterized protein</fullName>
    </submittedName>
</protein>
<reference evidence="1 2" key="1">
    <citation type="submission" date="2022-10" db="EMBL/GenBank/DDBJ databases">
        <title>The complete genomes of actinobacterial strains from the NBC collection.</title>
        <authorList>
            <person name="Joergensen T.S."/>
            <person name="Alvarez Arevalo M."/>
            <person name="Sterndorff E.B."/>
            <person name="Faurdal D."/>
            <person name="Vuksanovic O."/>
            <person name="Mourched A.-S."/>
            <person name="Charusanti P."/>
            <person name="Shaw S."/>
            <person name="Blin K."/>
            <person name="Weber T."/>
        </authorList>
    </citation>
    <scope>NUCLEOTIDE SEQUENCE [LARGE SCALE GENOMIC DNA]</scope>
    <source>
        <strain evidence="1 2">NBC_00017</strain>
    </source>
</reference>
<evidence type="ECO:0000313" key="1">
    <source>
        <dbReference type="EMBL" id="WTW24892.1"/>
    </source>
</evidence>
<proteinExistence type="predicted"/>
<keyword evidence="2" id="KW-1185">Reference proteome</keyword>
<organism evidence="1 2">
    <name type="scientific">Streptomyces purpurascens</name>
    <dbReference type="NCBI Taxonomy" id="1924"/>
    <lineage>
        <taxon>Bacteria</taxon>
        <taxon>Bacillati</taxon>
        <taxon>Actinomycetota</taxon>
        <taxon>Actinomycetes</taxon>
        <taxon>Kitasatosporales</taxon>
        <taxon>Streptomycetaceae</taxon>
        <taxon>Streptomyces</taxon>
    </lineage>
</organism>
<dbReference type="EMBL" id="CP108341">
    <property type="protein sequence ID" value="WTW24892.1"/>
    <property type="molecule type" value="Genomic_DNA"/>
</dbReference>
<dbReference type="SUPFAM" id="SSF53756">
    <property type="entry name" value="UDP-Glycosyltransferase/glycogen phosphorylase"/>
    <property type="match status" value="1"/>
</dbReference>